<proteinExistence type="predicted"/>
<feature type="region of interest" description="Disordered" evidence="1">
    <location>
        <begin position="98"/>
        <end position="120"/>
    </location>
</feature>
<evidence type="ECO:0000313" key="2">
    <source>
        <dbReference type="EMBL" id="KAH9831793.1"/>
    </source>
</evidence>
<reference evidence="2 3" key="1">
    <citation type="journal article" date="2021" name="Environ. Microbiol.">
        <title>Gene family expansions and transcriptome signatures uncover fungal adaptations to wood decay.</title>
        <authorList>
            <person name="Hage H."/>
            <person name="Miyauchi S."/>
            <person name="Viragh M."/>
            <person name="Drula E."/>
            <person name="Min B."/>
            <person name="Chaduli D."/>
            <person name="Navarro D."/>
            <person name="Favel A."/>
            <person name="Norest M."/>
            <person name="Lesage-Meessen L."/>
            <person name="Balint B."/>
            <person name="Merenyi Z."/>
            <person name="de Eugenio L."/>
            <person name="Morin E."/>
            <person name="Martinez A.T."/>
            <person name="Baldrian P."/>
            <person name="Stursova M."/>
            <person name="Martinez M.J."/>
            <person name="Novotny C."/>
            <person name="Magnuson J.K."/>
            <person name="Spatafora J.W."/>
            <person name="Maurice S."/>
            <person name="Pangilinan J."/>
            <person name="Andreopoulos W."/>
            <person name="LaButti K."/>
            <person name="Hundley H."/>
            <person name="Na H."/>
            <person name="Kuo A."/>
            <person name="Barry K."/>
            <person name="Lipzen A."/>
            <person name="Henrissat B."/>
            <person name="Riley R."/>
            <person name="Ahrendt S."/>
            <person name="Nagy L.G."/>
            <person name="Grigoriev I.V."/>
            <person name="Martin F."/>
            <person name="Rosso M.N."/>
        </authorList>
    </citation>
    <scope>NUCLEOTIDE SEQUENCE [LARGE SCALE GENOMIC DNA]</scope>
    <source>
        <strain evidence="2 3">CIRM-BRFM 1785</strain>
    </source>
</reference>
<gene>
    <name evidence="2" type="ORF">C8Q71DRAFT_285278</name>
</gene>
<keyword evidence="3" id="KW-1185">Reference proteome</keyword>
<evidence type="ECO:0000256" key="1">
    <source>
        <dbReference type="SAM" id="MobiDB-lite"/>
    </source>
</evidence>
<name>A0ABQ8K572_9APHY</name>
<sequence length="153" mass="17323">MAWSRSPSDCLSSYLHSTSRRSGTYDATHTFRRIQSSVIRFPEWTHRLSSQPMSVQLSSSYAPHRLVLPARLEQTTLAHRTETGILDLPKMDALLNSLLSPSKRTPGGRHPEESNAASSEWSHQLCRAMDRPSLKTRYYYGAAWGYKRCAPGE</sequence>
<organism evidence="2 3">
    <name type="scientific">Rhodofomes roseus</name>
    <dbReference type="NCBI Taxonomy" id="34475"/>
    <lineage>
        <taxon>Eukaryota</taxon>
        <taxon>Fungi</taxon>
        <taxon>Dikarya</taxon>
        <taxon>Basidiomycota</taxon>
        <taxon>Agaricomycotina</taxon>
        <taxon>Agaricomycetes</taxon>
        <taxon>Polyporales</taxon>
        <taxon>Rhodofomes</taxon>
    </lineage>
</organism>
<comment type="caution">
    <text evidence="2">The sequence shown here is derived from an EMBL/GenBank/DDBJ whole genome shotgun (WGS) entry which is preliminary data.</text>
</comment>
<dbReference type="RefSeq" id="XP_047774890.1">
    <property type="nucleotide sequence ID" value="XM_047917533.1"/>
</dbReference>
<evidence type="ECO:0000313" key="3">
    <source>
        <dbReference type="Proteomes" id="UP000814176"/>
    </source>
</evidence>
<accession>A0ABQ8K572</accession>
<protein>
    <submittedName>
        <fullName evidence="2">Uncharacterized protein</fullName>
    </submittedName>
</protein>
<dbReference type="EMBL" id="JADCUA010000024">
    <property type="protein sequence ID" value="KAH9831793.1"/>
    <property type="molecule type" value="Genomic_DNA"/>
</dbReference>
<dbReference type="Proteomes" id="UP000814176">
    <property type="component" value="Unassembled WGS sequence"/>
</dbReference>
<dbReference type="GeneID" id="71998265"/>